<dbReference type="PANTHER" id="PTHR43316:SF3">
    <property type="entry name" value="HALOACID DEHALOGENASE, TYPE II (AFU_ORTHOLOGUE AFUA_2G07750)-RELATED"/>
    <property type="match status" value="1"/>
</dbReference>
<dbReference type="STRING" id="521003.COLINT_02028"/>
<accession>C4F7L3</accession>
<dbReference type="PANTHER" id="PTHR43316">
    <property type="entry name" value="HYDROLASE, HALOACID DELAHOGENASE-RELATED"/>
    <property type="match status" value="1"/>
</dbReference>
<gene>
    <name evidence="2" type="ORF">COLINT_02028</name>
</gene>
<dbReference type="InterPro" id="IPR023214">
    <property type="entry name" value="HAD_sf"/>
</dbReference>
<evidence type="ECO:0000313" key="3">
    <source>
        <dbReference type="Proteomes" id="UP000003295"/>
    </source>
</evidence>
<dbReference type="Gene3D" id="3.40.50.1000">
    <property type="entry name" value="HAD superfamily/HAD-like"/>
    <property type="match status" value="1"/>
</dbReference>
<dbReference type="EMBL" id="ABXH02000002">
    <property type="protein sequence ID" value="EEP45236.1"/>
    <property type="molecule type" value="Genomic_DNA"/>
</dbReference>
<evidence type="ECO:0000256" key="1">
    <source>
        <dbReference type="ARBA" id="ARBA00022801"/>
    </source>
</evidence>
<organism evidence="2 3">
    <name type="scientific">Collinsella intestinalis DSM 13280</name>
    <dbReference type="NCBI Taxonomy" id="521003"/>
    <lineage>
        <taxon>Bacteria</taxon>
        <taxon>Bacillati</taxon>
        <taxon>Actinomycetota</taxon>
        <taxon>Coriobacteriia</taxon>
        <taxon>Coriobacteriales</taxon>
        <taxon>Coriobacteriaceae</taxon>
        <taxon>Collinsella</taxon>
    </lineage>
</organism>
<evidence type="ECO:0000313" key="2">
    <source>
        <dbReference type="EMBL" id="EEP45236.1"/>
    </source>
</evidence>
<sequence length="277" mass="30956">MGYKWFNASARFPHARFAPPNTEQDPGDAMPQLKAVVFDMDDTLLSINLSAFIGVFALDEANLLAQVARKPIVSLFSPLGSAMLALNNGDRAQGDTRTNRQFFADEIERRCGIPILEPAIADMLDFYEREVLPKKNDRTISARPREGAHEAVQTVLDHGLRIALLTNPSFSRSCIECRMGWGDMLDMPFELVTTWENSTRVKPSADYYRDSLDKLGLAPEETLMVGNDPKRDFPSPSIGLKTAYVGAGYQPHALWNGSMADFAKDFDRIEERFCNGE</sequence>
<reference evidence="2 3" key="1">
    <citation type="submission" date="2009-04" db="EMBL/GenBank/DDBJ databases">
        <authorList>
            <person name="Weinstock G."/>
            <person name="Sodergren E."/>
            <person name="Clifton S."/>
            <person name="Fulton L."/>
            <person name="Fulton B."/>
            <person name="Courtney L."/>
            <person name="Fronick C."/>
            <person name="Harrison M."/>
            <person name="Strong C."/>
            <person name="Farmer C."/>
            <person name="Delahaunty K."/>
            <person name="Markovic C."/>
            <person name="Hall O."/>
            <person name="Minx P."/>
            <person name="Tomlinson C."/>
            <person name="Mitreva M."/>
            <person name="Nelson J."/>
            <person name="Hou S."/>
            <person name="Wollam A."/>
            <person name="Pepin K.H."/>
            <person name="Johnson M."/>
            <person name="Bhonagiri V."/>
            <person name="Nash W.E."/>
            <person name="Warren W."/>
            <person name="Chinwalla A."/>
            <person name="Mardis E.R."/>
            <person name="Wilson R.K."/>
        </authorList>
    </citation>
    <scope>NUCLEOTIDE SEQUENCE [LARGE SCALE GENOMIC DNA]</scope>
    <source>
        <strain evidence="2 3">DSM 13280</strain>
    </source>
</reference>
<dbReference type="eggNOG" id="COG1011">
    <property type="taxonomic scope" value="Bacteria"/>
</dbReference>
<dbReference type="InterPro" id="IPR051540">
    <property type="entry name" value="S-2-haloacid_dehalogenase"/>
</dbReference>
<dbReference type="Pfam" id="PF00702">
    <property type="entry name" value="Hydrolase"/>
    <property type="match status" value="1"/>
</dbReference>
<dbReference type="AlphaFoldDB" id="C4F7L3"/>
<keyword evidence="1 2" id="KW-0378">Hydrolase</keyword>
<dbReference type="GO" id="GO:0016787">
    <property type="term" value="F:hydrolase activity"/>
    <property type="evidence" value="ECO:0007669"/>
    <property type="project" value="UniProtKB-KW"/>
</dbReference>
<dbReference type="SUPFAM" id="SSF56784">
    <property type="entry name" value="HAD-like"/>
    <property type="match status" value="1"/>
</dbReference>
<dbReference type="Proteomes" id="UP000003295">
    <property type="component" value="Unassembled WGS sequence"/>
</dbReference>
<dbReference type="HOGENOM" id="CLU_064956_1_0_11"/>
<name>C4F7L3_9ACTN</name>
<dbReference type="InterPro" id="IPR006439">
    <property type="entry name" value="HAD-SF_hydro_IA"/>
</dbReference>
<dbReference type="PRINTS" id="PR00413">
    <property type="entry name" value="HADHALOGNASE"/>
</dbReference>
<dbReference type="InterPro" id="IPR036412">
    <property type="entry name" value="HAD-like_sf"/>
</dbReference>
<proteinExistence type="predicted"/>
<comment type="caution">
    <text evidence="2">The sequence shown here is derived from an EMBL/GenBank/DDBJ whole genome shotgun (WGS) entry which is preliminary data.</text>
</comment>
<protein>
    <submittedName>
        <fullName evidence="2">Haloacid dehalogenase-like hydrolase</fullName>
    </submittedName>
</protein>